<proteinExistence type="predicted"/>
<accession>A0A813FBU2</accession>
<feature type="transmembrane region" description="Helical" evidence="1">
    <location>
        <begin position="325"/>
        <end position="349"/>
    </location>
</feature>
<dbReference type="Proteomes" id="UP000654075">
    <property type="component" value="Unassembled WGS sequence"/>
</dbReference>
<keyword evidence="3" id="KW-1185">Reference proteome</keyword>
<keyword evidence="1" id="KW-0472">Membrane</keyword>
<dbReference type="AlphaFoldDB" id="A0A813FBU2"/>
<protein>
    <submittedName>
        <fullName evidence="2">Uncharacterized protein</fullName>
    </submittedName>
</protein>
<feature type="transmembrane region" description="Helical" evidence="1">
    <location>
        <begin position="238"/>
        <end position="266"/>
    </location>
</feature>
<feature type="transmembrane region" description="Helical" evidence="1">
    <location>
        <begin position="170"/>
        <end position="190"/>
    </location>
</feature>
<name>A0A813FBU2_POLGL</name>
<comment type="caution">
    <text evidence="2">The sequence shown here is derived from an EMBL/GenBank/DDBJ whole genome shotgun (WGS) entry which is preliminary data.</text>
</comment>
<keyword evidence="1" id="KW-0812">Transmembrane</keyword>
<dbReference type="EMBL" id="CAJNNV010024821">
    <property type="protein sequence ID" value="CAE8610705.1"/>
    <property type="molecule type" value="Genomic_DNA"/>
</dbReference>
<feature type="transmembrane region" description="Helical" evidence="1">
    <location>
        <begin position="14"/>
        <end position="35"/>
    </location>
</feature>
<organism evidence="2 3">
    <name type="scientific">Polarella glacialis</name>
    <name type="common">Dinoflagellate</name>
    <dbReference type="NCBI Taxonomy" id="89957"/>
    <lineage>
        <taxon>Eukaryota</taxon>
        <taxon>Sar</taxon>
        <taxon>Alveolata</taxon>
        <taxon>Dinophyceae</taxon>
        <taxon>Suessiales</taxon>
        <taxon>Suessiaceae</taxon>
        <taxon>Polarella</taxon>
    </lineage>
</organism>
<reference evidence="2" key="1">
    <citation type="submission" date="2021-02" db="EMBL/GenBank/DDBJ databases">
        <authorList>
            <person name="Dougan E. K."/>
            <person name="Rhodes N."/>
            <person name="Thang M."/>
            <person name="Chan C."/>
        </authorList>
    </citation>
    <scope>NUCLEOTIDE SEQUENCE</scope>
</reference>
<keyword evidence="1" id="KW-1133">Transmembrane helix</keyword>
<gene>
    <name evidence="2" type="ORF">PGLA1383_LOCUS28521</name>
</gene>
<feature type="transmembrane region" description="Helical" evidence="1">
    <location>
        <begin position="382"/>
        <end position="404"/>
    </location>
</feature>
<evidence type="ECO:0000313" key="3">
    <source>
        <dbReference type="Proteomes" id="UP000654075"/>
    </source>
</evidence>
<evidence type="ECO:0000313" key="2">
    <source>
        <dbReference type="EMBL" id="CAE8610705.1"/>
    </source>
</evidence>
<sequence length="755" mass="83220">MAQSIMFFCRGQPFFGAINLLGIGIQLVMMFLAAARGVGTLSSCLTAALLQSDAMANFRSSWAAGMVLHEFYEKSFREAFGETYLSMSISIAAIFTMKFQYASDLQLILLSVLMSLHSIKSGVAEAREIISAEHEVAVGGSKVRFRIIPLNDYYARESYSKRRSEMTVSILRVSDTIVGVTTLAVCAASSSIKETYLLAAGFSFIMCMPIYFWSFGGVICRTWMVAFLSIYEKHMAWALIYTIGLLICLCAALLWTVLLAIMPVLMMPMLFFWDSSITIPQVRAEEEDEDGCCKISKPDSDSWLYTLMELANPGLIQASFNKDFVFIYMFKAIFVSAFWVVLAVSHFAFQNPIFDFGIVWHEAIQAVQSDSKTIWWQGAIKIMLICSPGVALLFMCLAVCVLRLERVRWADELSRANTACEREYYELKQGVESACATLVGKGLIEAPDFKAHLGCRKDSGGASLTNLICLKLMDSIFGPPGRLSLLKVWISPVEIQRLLEALDFDETRGWYLTQSVKTASLELQEDWTLRHGADLLAGRAKGMYGKAISQHTKVRVLVSQLLHRHALKSICLVFEGSYVSPLEMNMRDRFRDTREDAPSASALAEHLLILSDILGADLSSPLLKSICGPHKEKLESIKTCFEDLEEYCRASLTLHTKFDKPDGTARAYQSLEDEELKANESEVSAQDLIHLLKEAVAAAPNLSDFAVAAAPKEAVASGGVAAAAEEEDKKAVAAAPTLLDSLASGGVAAAKEGEE</sequence>
<evidence type="ECO:0000256" key="1">
    <source>
        <dbReference type="SAM" id="Phobius"/>
    </source>
</evidence>